<sequence>MMSRLIMSWVSFERVQHRTRMSLLEEVEDGVVGQWSQQLLLPRGPTKSMVGGGVVVGVVVYSLVIYRVTGTLRCRCGRSGAGANNQPEGGEETEGGGWEGAGVRVEESTDGGDAAGKEGLRVGRARTKGQGCRRGRATDL</sequence>
<reference evidence="3 4" key="1">
    <citation type="submission" date="2017-11" db="EMBL/GenBank/DDBJ databases">
        <title>De-novo sequencing of pomegranate (Punica granatum L.) genome.</title>
        <authorList>
            <person name="Akparov Z."/>
            <person name="Amiraslanov A."/>
            <person name="Hajiyeva S."/>
            <person name="Abbasov M."/>
            <person name="Kaur K."/>
            <person name="Hamwieh A."/>
            <person name="Solovyev V."/>
            <person name="Salamov A."/>
            <person name="Braich B."/>
            <person name="Kosarev P."/>
            <person name="Mahmoud A."/>
            <person name="Hajiyev E."/>
            <person name="Babayeva S."/>
            <person name="Izzatullayeva V."/>
            <person name="Mammadov A."/>
            <person name="Mammadov A."/>
            <person name="Sharifova S."/>
            <person name="Ojaghi J."/>
            <person name="Eynullazada K."/>
            <person name="Bayramov B."/>
            <person name="Abdulazimova A."/>
            <person name="Shahmuradov I."/>
        </authorList>
    </citation>
    <scope>NUCLEOTIDE SEQUENCE [LARGE SCALE GENOMIC DNA]</scope>
    <source>
        <strain evidence="4">cv. AG2017</strain>
        <tissue evidence="3">Leaf</tissue>
    </source>
</reference>
<keyword evidence="2" id="KW-1133">Transmembrane helix</keyword>
<dbReference type="Proteomes" id="UP000233551">
    <property type="component" value="Unassembled WGS sequence"/>
</dbReference>
<feature type="region of interest" description="Disordered" evidence="1">
    <location>
        <begin position="77"/>
        <end position="140"/>
    </location>
</feature>
<protein>
    <submittedName>
        <fullName evidence="3">Uncharacterized protein</fullName>
    </submittedName>
</protein>
<evidence type="ECO:0000313" key="4">
    <source>
        <dbReference type="Proteomes" id="UP000233551"/>
    </source>
</evidence>
<keyword evidence="2" id="KW-0472">Membrane</keyword>
<proteinExistence type="predicted"/>
<comment type="caution">
    <text evidence="3">The sequence shown here is derived from an EMBL/GenBank/DDBJ whole genome shotgun (WGS) entry which is preliminary data.</text>
</comment>
<evidence type="ECO:0000313" key="3">
    <source>
        <dbReference type="EMBL" id="PKI64474.1"/>
    </source>
</evidence>
<evidence type="ECO:0000256" key="1">
    <source>
        <dbReference type="SAM" id="MobiDB-lite"/>
    </source>
</evidence>
<accession>A0A2I0K7F1</accession>
<keyword evidence="4" id="KW-1185">Reference proteome</keyword>
<name>A0A2I0K7F1_PUNGR</name>
<feature type="compositionally biased region" description="Basic residues" evidence="1">
    <location>
        <begin position="123"/>
        <end position="140"/>
    </location>
</feature>
<feature type="transmembrane region" description="Helical" evidence="2">
    <location>
        <begin position="49"/>
        <end position="68"/>
    </location>
</feature>
<evidence type="ECO:0000256" key="2">
    <source>
        <dbReference type="SAM" id="Phobius"/>
    </source>
</evidence>
<gene>
    <name evidence="3" type="ORF">CRG98_015148</name>
</gene>
<organism evidence="3 4">
    <name type="scientific">Punica granatum</name>
    <name type="common">Pomegranate</name>
    <dbReference type="NCBI Taxonomy" id="22663"/>
    <lineage>
        <taxon>Eukaryota</taxon>
        <taxon>Viridiplantae</taxon>
        <taxon>Streptophyta</taxon>
        <taxon>Embryophyta</taxon>
        <taxon>Tracheophyta</taxon>
        <taxon>Spermatophyta</taxon>
        <taxon>Magnoliopsida</taxon>
        <taxon>eudicotyledons</taxon>
        <taxon>Gunneridae</taxon>
        <taxon>Pentapetalae</taxon>
        <taxon>rosids</taxon>
        <taxon>malvids</taxon>
        <taxon>Myrtales</taxon>
        <taxon>Lythraceae</taxon>
        <taxon>Punica</taxon>
    </lineage>
</organism>
<dbReference type="EMBL" id="PGOL01000817">
    <property type="protein sequence ID" value="PKI64474.1"/>
    <property type="molecule type" value="Genomic_DNA"/>
</dbReference>
<keyword evidence="2" id="KW-0812">Transmembrane</keyword>
<dbReference type="AlphaFoldDB" id="A0A2I0K7F1"/>